<dbReference type="InterPro" id="IPR011889">
    <property type="entry name" value="Liste_lipo_26"/>
</dbReference>
<comment type="caution">
    <text evidence="2">The sequence shown here is derived from an EMBL/GenBank/DDBJ whole genome shotgun (WGS) entry which is preliminary data.</text>
</comment>
<evidence type="ECO:0000313" key="3">
    <source>
        <dbReference type="Proteomes" id="UP000021369"/>
    </source>
</evidence>
<dbReference type="AlphaFoldDB" id="A0A011UIF2"/>
<dbReference type="SUPFAM" id="SSF52058">
    <property type="entry name" value="L domain-like"/>
    <property type="match status" value="1"/>
</dbReference>
<dbReference type="Gene3D" id="2.60.40.10">
    <property type="entry name" value="Immunoglobulins"/>
    <property type="match status" value="1"/>
</dbReference>
<dbReference type="InterPro" id="IPR013783">
    <property type="entry name" value="Ig-like_fold"/>
</dbReference>
<protein>
    <submittedName>
        <fullName evidence="2">Cell surface protein</fullName>
    </submittedName>
</protein>
<dbReference type="InterPro" id="IPR032675">
    <property type="entry name" value="LRR_dom_sf"/>
</dbReference>
<dbReference type="NCBIfam" id="TIGR02167">
    <property type="entry name" value="Liste_lipo_26"/>
    <property type="match status" value="8"/>
</dbReference>
<dbReference type="PANTHER" id="PTHR45661">
    <property type="entry name" value="SURFACE ANTIGEN"/>
    <property type="match status" value="1"/>
</dbReference>
<feature type="signal peptide" evidence="1">
    <location>
        <begin position="1"/>
        <end position="19"/>
    </location>
</feature>
<proteinExistence type="predicted"/>
<evidence type="ECO:0000313" key="2">
    <source>
        <dbReference type="EMBL" id="EXM40454.1"/>
    </source>
</evidence>
<name>A0A011UIF2_RUMAL</name>
<accession>A0A011UIF2</accession>
<dbReference type="Gene3D" id="3.80.10.10">
    <property type="entry name" value="Ribonuclease Inhibitor"/>
    <property type="match status" value="2"/>
</dbReference>
<dbReference type="InterPro" id="IPR036116">
    <property type="entry name" value="FN3_sf"/>
</dbReference>
<reference evidence="2 3" key="1">
    <citation type="submission" date="2013-06" db="EMBL/GenBank/DDBJ databases">
        <title>Rumen cellulosomics: divergent fiber-degrading strategies revealed by comparative genome-wide analysis of six Ruminococcal strains.</title>
        <authorList>
            <person name="Dassa B."/>
            <person name="Borovok I."/>
            <person name="Lamed R."/>
            <person name="Flint H."/>
            <person name="Yeoman C.J."/>
            <person name="White B."/>
            <person name="Bayer E.A."/>
        </authorList>
    </citation>
    <scope>NUCLEOTIDE SEQUENCE [LARGE SCALE GENOMIC DNA]</scope>
    <source>
        <strain evidence="2 3">SY3</strain>
    </source>
</reference>
<keyword evidence="1" id="KW-0732">Signal</keyword>
<dbReference type="PANTHER" id="PTHR45661:SF3">
    <property type="entry name" value="IG-LIKE DOMAIN-CONTAINING PROTEIN"/>
    <property type="match status" value="1"/>
</dbReference>
<keyword evidence="3" id="KW-1185">Reference proteome</keyword>
<dbReference type="SUPFAM" id="SSF49265">
    <property type="entry name" value="Fibronectin type III"/>
    <property type="match status" value="1"/>
</dbReference>
<dbReference type="Proteomes" id="UP000021369">
    <property type="component" value="Unassembled WGS sequence"/>
</dbReference>
<dbReference type="RefSeq" id="WP_051506265.1">
    <property type="nucleotide sequence ID" value="NZ_JEOB01000001.1"/>
</dbReference>
<sequence>MQAKKILAVVMSLCLTAGAVSYGAPIITQNITAQAAEIEADCYSFNETTGVLTLKGEIDRDALKEFGYEYDGKVKTVVAEKGTILPRNSSTLFFYYNNCTSIDLSKADTGNVTNMSSMFSECSALTKLDISSFDTSNVTNMEDMFYRCSSLSSIDLSSFDTSNVTNMSAMFYGCKGLTSIDLKNFDTGKVTKMSGMFLNCSKLTSIDVSGFDTSSVTNMGSMFYGCTGLTRLDLSRFNTSSVIYMYSMFNGCSNLKKIDLSGFDTRKVEEMYTLFSGCSSLTSIDLSSFDTSNVLYMNDMFTLCDKLSTLTLGKNFKKLPENTYLPNGDGWVNVSAPKTVVSGNGNYAVIENNGKNTYKRLGTNSEEPETTNTYPTNIKAAYSEQYHQVRFTWDKVEGADRYGIAVFLAGKWRIQTQNITATVYTSPKNLTPGKSYKVAVAARVGGSWDIINAIKNAVTVTIK</sequence>
<dbReference type="InterPro" id="IPR053139">
    <property type="entry name" value="Surface_bspA-like"/>
</dbReference>
<dbReference type="EMBL" id="JEOB01000001">
    <property type="protein sequence ID" value="EXM40454.1"/>
    <property type="molecule type" value="Genomic_DNA"/>
</dbReference>
<evidence type="ECO:0000256" key="1">
    <source>
        <dbReference type="SAM" id="SignalP"/>
    </source>
</evidence>
<organism evidence="2 3">
    <name type="scientific">Ruminococcus albus SY3</name>
    <dbReference type="NCBI Taxonomy" id="1341156"/>
    <lineage>
        <taxon>Bacteria</taxon>
        <taxon>Bacillati</taxon>
        <taxon>Bacillota</taxon>
        <taxon>Clostridia</taxon>
        <taxon>Eubacteriales</taxon>
        <taxon>Oscillospiraceae</taxon>
        <taxon>Ruminococcus</taxon>
    </lineage>
</organism>
<feature type="chain" id="PRO_5038397046" evidence="1">
    <location>
        <begin position="20"/>
        <end position="463"/>
    </location>
</feature>
<dbReference type="Pfam" id="PF03382">
    <property type="entry name" value="DUF285"/>
    <property type="match status" value="1"/>
</dbReference>
<dbReference type="InterPro" id="IPR005046">
    <property type="entry name" value="DUF285"/>
</dbReference>
<dbReference type="PATRIC" id="fig|1341156.4.peg.685"/>
<gene>
    <name evidence="2" type="ORF">RASY3_00740</name>
</gene>
<dbReference type="OrthoDB" id="5847479at2"/>